<accession>A0A3M2RZM3</accession>
<comment type="caution">
    <text evidence="3">The sequence shown here is derived from an EMBL/GenBank/DDBJ whole genome shotgun (WGS) entry which is preliminary data.</text>
</comment>
<keyword evidence="4" id="KW-1185">Reference proteome</keyword>
<reference evidence="3 4" key="1">
    <citation type="submission" date="2017-06" db="EMBL/GenBank/DDBJ databases">
        <title>Comparative genomic analysis of Ambrosia Fusariam Clade fungi.</title>
        <authorList>
            <person name="Stajich J.E."/>
            <person name="Carrillo J."/>
            <person name="Kijimoto T."/>
            <person name="Eskalen A."/>
            <person name="O'Donnell K."/>
            <person name="Kasson M."/>
        </authorList>
    </citation>
    <scope>NUCLEOTIDE SEQUENCE [LARGE SCALE GENOMIC DNA]</scope>
    <source>
        <strain evidence="3">UCR3666</strain>
    </source>
</reference>
<feature type="compositionally biased region" description="Polar residues" evidence="1">
    <location>
        <begin position="52"/>
        <end position="66"/>
    </location>
</feature>
<dbReference type="EMBL" id="NKUJ01000204">
    <property type="protein sequence ID" value="RMJ10405.1"/>
    <property type="molecule type" value="Genomic_DNA"/>
</dbReference>
<proteinExistence type="predicted"/>
<organism evidence="3 4">
    <name type="scientific">Fusarium kuroshium</name>
    <dbReference type="NCBI Taxonomy" id="2010991"/>
    <lineage>
        <taxon>Eukaryota</taxon>
        <taxon>Fungi</taxon>
        <taxon>Dikarya</taxon>
        <taxon>Ascomycota</taxon>
        <taxon>Pezizomycotina</taxon>
        <taxon>Sordariomycetes</taxon>
        <taxon>Hypocreomycetidae</taxon>
        <taxon>Hypocreales</taxon>
        <taxon>Nectriaceae</taxon>
        <taxon>Fusarium</taxon>
        <taxon>Fusarium solani species complex</taxon>
    </lineage>
</organism>
<dbReference type="InterPro" id="IPR046797">
    <property type="entry name" value="PDDEXK_12"/>
</dbReference>
<gene>
    <name evidence="3" type="ORF">CDV36_009961</name>
</gene>
<feature type="region of interest" description="Disordered" evidence="1">
    <location>
        <begin position="45"/>
        <end position="66"/>
    </location>
</feature>
<feature type="domain" description="PD-(D/E)XK nuclease-like" evidence="2">
    <location>
        <begin position="118"/>
        <end position="193"/>
    </location>
</feature>
<evidence type="ECO:0000259" key="2">
    <source>
        <dbReference type="Pfam" id="PF20516"/>
    </source>
</evidence>
<feature type="region of interest" description="Disordered" evidence="1">
    <location>
        <begin position="1"/>
        <end position="32"/>
    </location>
</feature>
<dbReference type="Pfam" id="PF20516">
    <property type="entry name" value="PDDEXK_12"/>
    <property type="match status" value="1"/>
</dbReference>
<dbReference type="AlphaFoldDB" id="A0A3M2RZM3"/>
<protein>
    <recommendedName>
        <fullName evidence="2">PD-(D/E)XK nuclease-like domain-containing protein</fullName>
    </recommendedName>
</protein>
<evidence type="ECO:0000313" key="3">
    <source>
        <dbReference type="EMBL" id="RMJ10405.1"/>
    </source>
</evidence>
<dbReference type="Proteomes" id="UP000277212">
    <property type="component" value="Unassembled WGS sequence"/>
</dbReference>
<sequence length="196" mass="22377">MVKPEPGNSPTSLVAPPKKRKFDDANRTPRTSDVMMGYIAGSVPDSPLNLRGRNTPQRVPSASGQTSYFPLDDMALEIRQMQVDKTSFGLVREMQEIDMGHGLLPSENRDQMMKHLLENNQHFHIWRSAFLEGPDTLPGNFPSWARLANFREKARDCFDQGQDESAWTMEVYYRLLSRTFRAPQGSEKGNLDFTPW</sequence>
<evidence type="ECO:0000256" key="1">
    <source>
        <dbReference type="SAM" id="MobiDB-lite"/>
    </source>
</evidence>
<dbReference type="STRING" id="2010991.A0A3M2RZM3"/>
<evidence type="ECO:0000313" key="4">
    <source>
        <dbReference type="Proteomes" id="UP000277212"/>
    </source>
</evidence>
<name>A0A3M2RZM3_9HYPO</name>